<name>A0ABV9YZ13_9HYPH</name>
<dbReference type="EMBL" id="JBHSJF010000005">
    <property type="protein sequence ID" value="MFC5067414.1"/>
    <property type="molecule type" value="Genomic_DNA"/>
</dbReference>
<reference evidence="3" key="1">
    <citation type="journal article" date="2019" name="Int. J. Syst. Evol. Microbiol.">
        <title>The Global Catalogue of Microorganisms (GCM) 10K type strain sequencing project: providing services to taxonomists for standard genome sequencing and annotation.</title>
        <authorList>
            <consortium name="The Broad Institute Genomics Platform"/>
            <consortium name="The Broad Institute Genome Sequencing Center for Infectious Disease"/>
            <person name="Wu L."/>
            <person name="Ma J."/>
        </authorList>
    </citation>
    <scope>NUCLEOTIDE SEQUENCE [LARGE SCALE GENOMIC DNA]</scope>
    <source>
        <strain evidence="3">CGMCC 1.16444</strain>
    </source>
</reference>
<evidence type="ECO:0000313" key="2">
    <source>
        <dbReference type="EMBL" id="MFC5067414.1"/>
    </source>
</evidence>
<sequence length="99" mass="10779">MIGVSSPAGYRFAGDNDNIDHPTMRSSSYEGGGFEQLFAVEPAGLRGLNRLVSKLNVLVGTGGISDFQLGRWRDERHHIHGVLFPSAIELELARLSLSL</sequence>
<protein>
    <submittedName>
        <fullName evidence="2">Uncharacterized protein</fullName>
    </submittedName>
</protein>
<comment type="caution">
    <text evidence="2">The sequence shown here is derived from an EMBL/GenBank/DDBJ whole genome shotgun (WGS) entry which is preliminary data.</text>
</comment>
<keyword evidence="3" id="KW-1185">Reference proteome</keyword>
<accession>A0ABV9YZ13</accession>
<dbReference type="Proteomes" id="UP001595796">
    <property type="component" value="Unassembled WGS sequence"/>
</dbReference>
<feature type="region of interest" description="Disordered" evidence="1">
    <location>
        <begin position="1"/>
        <end position="27"/>
    </location>
</feature>
<dbReference type="RefSeq" id="WP_114958432.1">
    <property type="nucleotide sequence ID" value="NZ_JBHSJF010000005.1"/>
</dbReference>
<evidence type="ECO:0000256" key="1">
    <source>
        <dbReference type="SAM" id="MobiDB-lite"/>
    </source>
</evidence>
<proteinExistence type="predicted"/>
<evidence type="ECO:0000313" key="3">
    <source>
        <dbReference type="Proteomes" id="UP001595796"/>
    </source>
</evidence>
<gene>
    <name evidence="2" type="ORF">ACFPFW_05225</name>
</gene>
<organism evidence="2 3">
    <name type="scientific">Flaviflagellibacter deserti</name>
    <dbReference type="NCBI Taxonomy" id="2267266"/>
    <lineage>
        <taxon>Bacteria</taxon>
        <taxon>Pseudomonadati</taxon>
        <taxon>Pseudomonadota</taxon>
        <taxon>Alphaproteobacteria</taxon>
        <taxon>Hyphomicrobiales</taxon>
        <taxon>Flaviflagellibacter</taxon>
    </lineage>
</organism>